<dbReference type="OMA" id="RCTNIPC"/>
<proteinExistence type="predicted"/>
<dbReference type="GO" id="GO:0005737">
    <property type="term" value="C:cytoplasm"/>
    <property type="evidence" value="ECO:0007669"/>
    <property type="project" value="TreeGrafter"/>
</dbReference>
<dbReference type="Gene3D" id="3.40.250.10">
    <property type="entry name" value="Rhodanese-like domain"/>
    <property type="match status" value="1"/>
</dbReference>
<dbReference type="EMBL" id="KV407455">
    <property type="protein sequence ID" value="KZF25433.1"/>
    <property type="molecule type" value="Genomic_DNA"/>
</dbReference>
<dbReference type="RefSeq" id="XP_018190988.1">
    <property type="nucleotide sequence ID" value="XM_018336838.1"/>
</dbReference>
<dbReference type="GO" id="GO:0005634">
    <property type="term" value="C:nucleus"/>
    <property type="evidence" value="ECO:0007669"/>
    <property type="project" value="TreeGrafter"/>
</dbReference>
<organism evidence="2 3">
    <name type="scientific">Xylona heveae (strain CBS 132557 / TC161)</name>
    <dbReference type="NCBI Taxonomy" id="1328760"/>
    <lineage>
        <taxon>Eukaryota</taxon>
        <taxon>Fungi</taxon>
        <taxon>Dikarya</taxon>
        <taxon>Ascomycota</taxon>
        <taxon>Pezizomycotina</taxon>
        <taxon>Xylonomycetes</taxon>
        <taxon>Xylonales</taxon>
        <taxon>Xylonaceae</taxon>
        <taxon>Xylona</taxon>
    </lineage>
</organism>
<dbReference type="PROSITE" id="PS50206">
    <property type="entry name" value="RHODANESE_3"/>
    <property type="match status" value="1"/>
</dbReference>
<gene>
    <name evidence="2" type="ORF">L228DRAFT_76496</name>
</gene>
<name>A0A165IV56_XYLHT</name>
<protein>
    <submittedName>
        <fullName evidence="2">Rhodanese-like protein</fullName>
    </submittedName>
</protein>
<dbReference type="GO" id="GO:0004725">
    <property type="term" value="F:protein tyrosine phosphatase activity"/>
    <property type="evidence" value="ECO:0007669"/>
    <property type="project" value="TreeGrafter"/>
</dbReference>
<accession>A0A165IV56</accession>
<dbReference type="FunCoup" id="A0A165IV56">
    <property type="interactions" value="155"/>
</dbReference>
<keyword evidence="3" id="KW-1185">Reference proteome</keyword>
<dbReference type="GO" id="GO:0004792">
    <property type="term" value="F:thiosulfate-cyanide sulfurtransferase activity"/>
    <property type="evidence" value="ECO:0007669"/>
    <property type="project" value="EnsemblFungi"/>
</dbReference>
<sequence>MSMVTVGSLQRMTAEQLRNILLTTPKPPIAIIDVRDADHIGGHILGSQHVPSSSLDYRAPELVRTLADTPTVVFHCALSQQRGPGAALRYLRERSRMGYDKTAADVVAEGGEQAQGAREKPQQQVYVLQGGFVKWQEKYGSDERLTEGYVKDIWEAF</sequence>
<dbReference type="SUPFAM" id="SSF52821">
    <property type="entry name" value="Rhodanese/Cell cycle control phosphatase"/>
    <property type="match status" value="1"/>
</dbReference>
<dbReference type="GeneID" id="28901975"/>
<feature type="domain" description="Rhodanese" evidence="1">
    <location>
        <begin position="25"/>
        <end position="144"/>
    </location>
</feature>
<dbReference type="Pfam" id="PF00581">
    <property type="entry name" value="Rhodanese"/>
    <property type="match status" value="1"/>
</dbReference>
<reference evidence="2 3" key="1">
    <citation type="journal article" date="2016" name="Fungal Biol.">
        <title>The genome of Xylona heveae provides a window into fungal endophytism.</title>
        <authorList>
            <person name="Gazis R."/>
            <person name="Kuo A."/>
            <person name="Riley R."/>
            <person name="LaButti K."/>
            <person name="Lipzen A."/>
            <person name="Lin J."/>
            <person name="Amirebrahimi M."/>
            <person name="Hesse C.N."/>
            <person name="Spatafora J.W."/>
            <person name="Henrissat B."/>
            <person name="Hainaut M."/>
            <person name="Grigoriev I.V."/>
            <person name="Hibbett D.S."/>
        </authorList>
    </citation>
    <scope>NUCLEOTIDE SEQUENCE [LARGE SCALE GENOMIC DNA]</scope>
    <source>
        <strain evidence="2 3">TC161</strain>
    </source>
</reference>
<dbReference type="SMART" id="SM00450">
    <property type="entry name" value="RHOD"/>
    <property type="match status" value="1"/>
</dbReference>
<evidence type="ECO:0000259" key="1">
    <source>
        <dbReference type="PROSITE" id="PS50206"/>
    </source>
</evidence>
<dbReference type="Proteomes" id="UP000076632">
    <property type="component" value="Unassembled WGS sequence"/>
</dbReference>
<evidence type="ECO:0000313" key="3">
    <source>
        <dbReference type="Proteomes" id="UP000076632"/>
    </source>
</evidence>
<dbReference type="PANTHER" id="PTHR10828:SF38">
    <property type="entry name" value="ARSENICAL-RESISTANCE PROTEIN 2-RELATED"/>
    <property type="match status" value="1"/>
</dbReference>
<dbReference type="AlphaFoldDB" id="A0A165IV56"/>
<dbReference type="PANTHER" id="PTHR10828">
    <property type="entry name" value="M-PHASE INDUCER PHOSPHATASE DUAL SPECIFICITY PHOSPHATASE CDC25"/>
    <property type="match status" value="1"/>
</dbReference>
<evidence type="ECO:0000313" key="2">
    <source>
        <dbReference type="EMBL" id="KZF25433.1"/>
    </source>
</evidence>
<dbReference type="InterPro" id="IPR001763">
    <property type="entry name" value="Rhodanese-like_dom"/>
</dbReference>
<dbReference type="InterPro" id="IPR036873">
    <property type="entry name" value="Rhodanese-like_dom_sf"/>
</dbReference>
<dbReference type="STRING" id="1328760.A0A165IV56"/>
<dbReference type="InParanoid" id="A0A165IV56"/>
<dbReference type="OrthoDB" id="102559at2759"/>